<accession>A0ABW0C3J2</accession>
<dbReference type="EMBL" id="JBHSLA010000001">
    <property type="protein sequence ID" value="MFC5194261.1"/>
    <property type="molecule type" value="Genomic_DNA"/>
</dbReference>
<protein>
    <submittedName>
        <fullName evidence="2">Uncharacterized protein</fullName>
    </submittedName>
</protein>
<comment type="caution">
    <text evidence="2">The sequence shown here is derived from an EMBL/GenBank/DDBJ whole genome shotgun (WGS) entry which is preliminary data.</text>
</comment>
<keyword evidence="1" id="KW-0812">Transmembrane</keyword>
<evidence type="ECO:0000313" key="2">
    <source>
        <dbReference type="EMBL" id="MFC5194261.1"/>
    </source>
</evidence>
<keyword evidence="1" id="KW-0472">Membrane</keyword>
<evidence type="ECO:0000313" key="3">
    <source>
        <dbReference type="Proteomes" id="UP001596162"/>
    </source>
</evidence>
<keyword evidence="3" id="KW-1185">Reference proteome</keyword>
<proteinExistence type="predicted"/>
<feature type="transmembrane region" description="Helical" evidence="1">
    <location>
        <begin position="12"/>
        <end position="31"/>
    </location>
</feature>
<sequence length="165" mass="19125">MNKSPSKNIKYFILFLLVFFGIVYFIIVNRVNQSDKISDKFEKLLKSSGYSFKGVVVNLEKIEREGGYICMKNIDNKIKSNSLFFMDRLVSSIDQTNSIKHIGVISFTKKGSNEILNVQKGDIIHYNVKNDNNYKIYRNNELIYSYKATIGKSVFDVNLQDYICE</sequence>
<evidence type="ECO:0000256" key="1">
    <source>
        <dbReference type="SAM" id="Phobius"/>
    </source>
</evidence>
<reference evidence="3" key="1">
    <citation type="journal article" date="2019" name="Int. J. Syst. Evol. Microbiol.">
        <title>The Global Catalogue of Microorganisms (GCM) 10K type strain sequencing project: providing services to taxonomists for standard genome sequencing and annotation.</title>
        <authorList>
            <consortium name="The Broad Institute Genomics Platform"/>
            <consortium name="The Broad Institute Genome Sequencing Center for Infectious Disease"/>
            <person name="Wu L."/>
            <person name="Ma J."/>
        </authorList>
    </citation>
    <scope>NUCLEOTIDE SEQUENCE [LARGE SCALE GENOMIC DNA]</scope>
    <source>
        <strain evidence="3">JCM 17978</strain>
    </source>
</reference>
<dbReference type="Proteomes" id="UP001596162">
    <property type="component" value="Unassembled WGS sequence"/>
</dbReference>
<organism evidence="2 3">
    <name type="scientific">Bizionia hallyeonensis</name>
    <dbReference type="NCBI Taxonomy" id="1123757"/>
    <lineage>
        <taxon>Bacteria</taxon>
        <taxon>Pseudomonadati</taxon>
        <taxon>Bacteroidota</taxon>
        <taxon>Flavobacteriia</taxon>
        <taxon>Flavobacteriales</taxon>
        <taxon>Flavobacteriaceae</taxon>
        <taxon>Bizionia</taxon>
    </lineage>
</organism>
<keyword evidence="1" id="KW-1133">Transmembrane helix</keyword>
<gene>
    <name evidence="2" type="ORF">ACFPH8_02865</name>
</gene>
<name>A0ABW0C3J2_9FLAO</name>
<dbReference type="RefSeq" id="WP_376858382.1">
    <property type="nucleotide sequence ID" value="NZ_JBHSLA010000001.1"/>
</dbReference>